<accession>A0A1I2MHX2</accession>
<evidence type="ECO:0008006" key="4">
    <source>
        <dbReference type="Google" id="ProtNLM"/>
    </source>
</evidence>
<proteinExistence type="predicted"/>
<dbReference type="InterPro" id="IPR055985">
    <property type="entry name" value="DUF7563"/>
</dbReference>
<evidence type="ECO:0000313" key="2">
    <source>
        <dbReference type="EMBL" id="SFF91105.1"/>
    </source>
</evidence>
<reference evidence="3" key="1">
    <citation type="submission" date="2016-10" db="EMBL/GenBank/DDBJ databases">
        <authorList>
            <person name="Varghese N."/>
            <person name="Submissions S."/>
        </authorList>
    </citation>
    <scope>NUCLEOTIDE SEQUENCE [LARGE SCALE GENOMIC DNA]</scope>
    <source>
        <strain evidence="3">CGMCC 1.7739</strain>
    </source>
</reference>
<sequence length="55" mass="5903">MHTCHNCEEFVTRDFVRVFGDEEGRVFGCPSCLTTRDLQNGTASNSAASAGPPSP</sequence>
<dbReference type="Pfam" id="PF24444">
    <property type="entry name" value="DUF7563"/>
    <property type="match status" value="1"/>
</dbReference>
<dbReference type="AlphaFoldDB" id="A0A1I2MHX2"/>
<protein>
    <recommendedName>
        <fullName evidence="4">Small CPxCG-related zinc finger protein</fullName>
    </recommendedName>
</protein>
<dbReference type="Proteomes" id="UP000198876">
    <property type="component" value="Unassembled WGS sequence"/>
</dbReference>
<feature type="region of interest" description="Disordered" evidence="1">
    <location>
        <begin position="36"/>
        <end position="55"/>
    </location>
</feature>
<dbReference type="EMBL" id="FOOQ01000001">
    <property type="protein sequence ID" value="SFF91105.1"/>
    <property type="molecule type" value="Genomic_DNA"/>
</dbReference>
<keyword evidence="3" id="KW-1185">Reference proteome</keyword>
<dbReference type="STRING" id="553467.SAMN04488063_0759"/>
<organism evidence="2 3">
    <name type="scientific">Halopelagius inordinatus</name>
    <dbReference type="NCBI Taxonomy" id="553467"/>
    <lineage>
        <taxon>Archaea</taxon>
        <taxon>Methanobacteriati</taxon>
        <taxon>Methanobacteriota</taxon>
        <taxon>Stenosarchaea group</taxon>
        <taxon>Halobacteria</taxon>
        <taxon>Halobacteriales</taxon>
        <taxon>Haloferacaceae</taxon>
    </lineage>
</organism>
<name>A0A1I2MHX2_9EURY</name>
<evidence type="ECO:0000256" key="1">
    <source>
        <dbReference type="SAM" id="MobiDB-lite"/>
    </source>
</evidence>
<feature type="compositionally biased region" description="Low complexity" evidence="1">
    <location>
        <begin position="43"/>
        <end position="55"/>
    </location>
</feature>
<evidence type="ECO:0000313" key="3">
    <source>
        <dbReference type="Proteomes" id="UP000198876"/>
    </source>
</evidence>
<gene>
    <name evidence="2" type="ORF">SAMN04488063_0759</name>
</gene>